<sequence length="65" mass="6989">MDKLARNDDMEPQTGNVKSGIESKKRGNGGTATSDRDTKGQVAQAKREHPEAPDPAIGMQDEKGH</sequence>
<name>A0A6A6JQC7_WESOR</name>
<organism evidence="2 3">
    <name type="scientific">Westerdykella ornata</name>
    <dbReference type="NCBI Taxonomy" id="318751"/>
    <lineage>
        <taxon>Eukaryota</taxon>
        <taxon>Fungi</taxon>
        <taxon>Dikarya</taxon>
        <taxon>Ascomycota</taxon>
        <taxon>Pezizomycotina</taxon>
        <taxon>Dothideomycetes</taxon>
        <taxon>Pleosporomycetidae</taxon>
        <taxon>Pleosporales</taxon>
        <taxon>Sporormiaceae</taxon>
        <taxon>Westerdykella</taxon>
    </lineage>
</organism>
<keyword evidence="3" id="KW-1185">Reference proteome</keyword>
<dbReference type="Proteomes" id="UP000800097">
    <property type="component" value="Unassembled WGS sequence"/>
</dbReference>
<protein>
    <submittedName>
        <fullName evidence="2">Uncharacterized protein</fullName>
    </submittedName>
</protein>
<evidence type="ECO:0000256" key="1">
    <source>
        <dbReference type="SAM" id="MobiDB-lite"/>
    </source>
</evidence>
<reference evidence="2" key="1">
    <citation type="journal article" date="2020" name="Stud. Mycol.">
        <title>101 Dothideomycetes genomes: a test case for predicting lifestyles and emergence of pathogens.</title>
        <authorList>
            <person name="Haridas S."/>
            <person name="Albert R."/>
            <person name="Binder M."/>
            <person name="Bloem J."/>
            <person name="Labutti K."/>
            <person name="Salamov A."/>
            <person name="Andreopoulos B."/>
            <person name="Baker S."/>
            <person name="Barry K."/>
            <person name="Bills G."/>
            <person name="Bluhm B."/>
            <person name="Cannon C."/>
            <person name="Castanera R."/>
            <person name="Culley D."/>
            <person name="Daum C."/>
            <person name="Ezra D."/>
            <person name="Gonzalez J."/>
            <person name="Henrissat B."/>
            <person name="Kuo A."/>
            <person name="Liang C."/>
            <person name="Lipzen A."/>
            <person name="Lutzoni F."/>
            <person name="Magnuson J."/>
            <person name="Mondo S."/>
            <person name="Nolan M."/>
            <person name="Ohm R."/>
            <person name="Pangilinan J."/>
            <person name="Park H.-J."/>
            <person name="Ramirez L."/>
            <person name="Alfaro M."/>
            <person name="Sun H."/>
            <person name="Tritt A."/>
            <person name="Yoshinaga Y."/>
            <person name="Zwiers L.-H."/>
            <person name="Turgeon B."/>
            <person name="Goodwin S."/>
            <person name="Spatafora J."/>
            <person name="Crous P."/>
            <person name="Grigoriev I."/>
        </authorList>
    </citation>
    <scope>NUCLEOTIDE SEQUENCE</scope>
    <source>
        <strain evidence="2">CBS 379.55</strain>
    </source>
</reference>
<accession>A0A6A6JQC7</accession>
<dbReference type="EMBL" id="ML986487">
    <property type="protein sequence ID" value="KAF2278742.1"/>
    <property type="molecule type" value="Genomic_DNA"/>
</dbReference>
<evidence type="ECO:0000313" key="2">
    <source>
        <dbReference type="EMBL" id="KAF2278742.1"/>
    </source>
</evidence>
<gene>
    <name evidence="2" type="ORF">EI97DRAFT_430993</name>
</gene>
<evidence type="ECO:0000313" key="3">
    <source>
        <dbReference type="Proteomes" id="UP000800097"/>
    </source>
</evidence>
<dbReference type="OrthoDB" id="3945172at2759"/>
<dbReference type="GeneID" id="54550999"/>
<proteinExistence type="predicted"/>
<dbReference type="RefSeq" id="XP_033656281.1">
    <property type="nucleotide sequence ID" value="XM_033797824.1"/>
</dbReference>
<dbReference type="AlphaFoldDB" id="A0A6A6JQC7"/>
<feature type="compositionally biased region" description="Basic and acidic residues" evidence="1">
    <location>
        <begin position="34"/>
        <end position="52"/>
    </location>
</feature>
<feature type="region of interest" description="Disordered" evidence="1">
    <location>
        <begin position="1"/>
        <end position="65"/>
    </location>
</feature>